<protein>
    <submittedName>
        <fullName evidence="3">Glycine betaine/proline transport system substrate-binding protein</fullName>
    </submittedName>
</protein>
<dbReference type="GO" id="GO:0043190">
    <property type="term" value="C:ATP-binding cassette (ABC) transporter complex"/>
    <property type="evidence" value="ECO:0007669"/>
    <property type="project" value="InterPro"/>
</dbReference>
<dbReference type="RefSeq" id="WP_076401410.1">
    <property type="nucleotide sequence ID" value="NZ_FTOA01000006.1"/>
</dbReference>
<keyword evidence="1" id="KW-0732">Signal</keyword>
<feature type="chain" id="PRO_5013383450" evidence="1">
    <location>
        <begin position="29"/>
        <end position="341"/>
    </location>
</feature>
<dbReference type="InterPro" id="IPR007210">
    <property type="entry name" value="ABC_Gly_betaine_transp_sub-bd"/>
</dbReference>
<keyword evidence="4" id="KW-1185">Reference proteome</keyword>
<dbReference type="CDD" id="cd13638">
    <property type="entry name" value="PBP2_EcProx_like"/>
    <property type="match status" value="1"/>
</dbReference>
<dbReference type="GO" id="GO:0022857">
    <property type="term" value="F:transmembrane transporter activity"/>
    <property type="evidence" value="ECO:0007669"/>
    <property type="project" value="InterPro"/>
</dbReference>
<evidence type="ECO:0000256" key="1">
    <source>
        <dbReference type="SAM" id="SignalP"/>
    </source>
</evidence>
<dbReference type="SUPFAM" id="SSF53850">
    <property type="entry name" value="Periplasmic binding protein-like II"/>
    <property type="match status" value="1"/>
</dbReference>
<gene>
    <name evidence="3" type="ORF">SAMN05421779_10685</name>
</gene>
<dbReference type="Gene3D" id="3.40.190.10">
    <property type="entry name" value="Periplasmic binding protein-like II"/>
    <property type="match status" value="1"/>
</dbReference>
<dbReference type="AlphaFoldDB" id="A0A1N7P5T7"/>
<dbReference type="EMBL" id="FTOA01000006">
    <property type="protein sequence ID" value="SIT05920.1"/>
    <property type="molecule type" value="Genomic_DNA"/>
</dbReference>
<dbReference type="NCBIfam" id="NF008334">
    <property type="entry name" value="PRK11119.1"/>
    <property type="match status" value="1"/>
</dbReference>
<dbReference type="STRING" id="80876.SAMN05421779_10685"/>
<proteinExistence type="predicted"/>
<dbReference type="OrthoDB" id="9786266at2"/>
<dbReference type="Pfam" id="PF04069">
    <property type="entry name" value="OpuAC"/>
    <property type="match status" value="1"/>
</dbReference>
<feature type="signal peptide" evidence="1">
    <location>
        <begin position="1"/>
        <end position="28"/>
    </location>
</feature>
<name>A0A1N7P5T7_9PROT</name>
<evidence type="ECO:0000259" key="2">
    <source>
        <dbReference type="Pfam" id="PF04069"/>
    </source>
</evidence>
<organism evidence="3 4">
    <name type="scientific">Insolitispirillum peregrinum</name>
    <dbReference type="NCBI Taxonomy" id="80876"/>
    <lineage>
        <taxon>Bacteria</taxon>
        <taxon>Pseudomonadati</taxon>
        <taxon>Pseudomonadota</taxon>
        <taxon>Alphaproteobacteria</taxon>
        <taxon>Rhodospirillales</taxon>
        <taxon>Novispirillaceae</taxon>
        <taxon>Insolitispirillum</taxon>
    </lineage>
</organism>
<feature type="domain" description="ABC-type glycine betaine transport system substrate-binding" evidence="2">
    <location>
        <begin position="44"/>
        <end position="320"/>
    </location>
</feature>
<dbReference type="Proteomes" id="UP000185678">
    <property type="component" value="Unassembled WGS sequence"/>
</dbReference>
<reference evidence="3 4" key="1">
    <citation type="submission" date="2017-01" db="EMBL/GenBank/DDBJ databases">
        <authorList>
            <person name="Mah S.A."/>
            <person name="Swanson W.J."/>
            <person name="Moy G.W."/>
            <person name="Vacquier V.D."/>
        </authorList>
    </citation>
    <scope>NUCLEOTIDE SEQUENCE [LARGE SCALE GENOMIC DNA]</scope>
    <source>
        <strain evidence="3 4">DSM 11589</strain>
    </source>
</reference>
<accession>A0A1N7P5T7</accession>
<dbReference type="Gene3D" id="3.40.190.100">
    <property type="entry name" value="Glycine betaine-binding periplasmic protein, domain 2"/>
    <property type="match status" value="1"/>
</dbReference>
<evidence type="ECO:0000313" key="3">
    <source>
        <dbReference type="EMBL" id="SIT05920.1"/>
    </source>
</evidence>
<evidence type="ECO:0000313" key="4">
    <source>
        <dbReference type="Proteomes" id="UP000185678"/>
    </source>
</evidence>
<sequence length="341" mass="36851">MSLIKPFALAVAGVSLALSTASAVSAHAADLPGKGITAIPVVSSVAEEQFQTRIVAEGLRRLGYDVPEAMEVEYAAGHLALANGDVQWTAVHWDPLHSAFYDKAGGDARMGKVGHLVLNSLQGYLIDKKTADAHHITSVEQLKDPKIARLFDANGDGKADLTGCNPGWGCEAVIEHQLKAYKLSDTVTHNQGSYFALMADTIARHKKGEPILYYTWTPLWVSGVLVPGKDVEWLTVPFTSLPDGRKDTNTSLPDGRNVGFAVNEQRIVANKAWLDKNPAAKKFFELASIDVNDISAENTLMHDGEKSSADIDRHVAAWIKAHQAVFDGWLTEATKAAQSSK</sequence>